<gene>
    <name evidence="2" type="ORF">M9458_022096</name>
</gene>
<protein>
    <submittedName>
        <fullName evidence="2">Uncharacterized protein</fullName>
    </submittedName>
</protein>
<evidence type="ECO:0000313" key="2">
    <source>
        <dbReference type="EMBL" id="KAL0182721.1"/>
    </source>
</evidence>
<feature type="transmembrane region" description="Helical" evidence="1">
    <location>
        <begin position="7"/>
        <end position="40"/>
    </location>
</feature>
<accession>A0ABD0QA25</accession>
<dbReference type="AlphaFoldDB" id="A0ABD0QA25"/>
<evidence type="ECO:0000313" key="3">
    <source>
        <dbReference type="Proteomes" id="UP001529510"/>
    </source>
</evidence>
<keyword evidence="3" id="KW-1185">Reference proteome</keyword>
<reference evidence="2 3" key="1">
    <citation type="submission" date="2024-05" db="EMBL/GenBank/DDBJ databases">
        <title>Genome sequencing and assembly of Indian major carp, Cirrhinus mrigala (Hamilton, 1822).</title>
        <authorList>
            <person name="Mohindra V."/>
            <person name="Chowdhury L.M."/>
            <person name="Lal K."/>
            <person name="Jena J.K."/>
        </authorList>
    </citation>
    <scope>NUCLEOTIDE SEQUENCE [LARGE SCALE GENOMIC DNA]</scope>
    <source>
        <strain evidence="2">CM1030</strain>
        <tissue evidence="2">Blood</tissue>
    </source>
</reference>
<name>A0ABD0QA25_CIRMR</name>
<feature type="non-terminal residue" evidence="2">
    <location>
        <position position="55"/>
    </location>
</feature>
<evidence type="ECO:0000256" key="1">
    <source>
        <dbReference type="SAM" id="Phobius"/>
    </source>
</evidence>
<dbReference type="EMBL" id="JAMKFB020000010">
    <property type="protein sequence ID" value="KAL0182721.1"/>
    <property type="molecule type" value="Genomic_DNA"/>
</dbReference>
<keyword evidence="1" id="KW-0472">Membrane</keyword>
<sequence length="55" mass="6471">MFRRANVIFNIDIVFIVVQCVSVRTHAVFTVCVFLVHFALARVLQRSVYIIWVFL</sequence>
<dbReference type="Proteomes" id="UP001529510">
    <property type="component" value="Unassembled WGS sequence"/>
</dbReference>
<proteinExistence type="predicted"/>
<keyword evidence="1" id="KW-1133">Transmembrane helix</keyword>
<keyword evidence="1" id="KW-0812">Transmembrane</keyword>
<comment type="caution">
    <text evidence="2">The sequence shown here is derived from an EMBL/GenBank/DDBJ whole genome shotgun (WGS) entry which is preliminary data.</text>
</comment>
<organism evidence="2 3">
    <name type="scientific">Cirrhinus mrigala</name>
    <name type="common">Mrigala</name>
    <dbReference type="NCBI Taxonomy" id="683832"/>
    <lineage>
        <taxon>Eukaryota</taxon>
        <taxon>Metazoa</taxon>
        <taxon>Chordata</taxon>
        <taxon>Craniata</taxon>
        <taxon>Vertebrata</taxon>
        <taxon>Euteleostomi</taxon>
        <taxon>Actinopterygii</taxon>
        <taxon>Neopterygii</taxon>
        <taxon>Teleostei</taxon>
        <taxon>Ostariophysi</taxon>
        <taxon>Cypriniformes</taxon>
        <taxon>Cyprinidae</taxon>
        <taxon>Labeoninae</taxon>
        <taxon>Labeonini</taxon>
        <taxon>Cirrhinus</taxon>
    </lineage>
</organism>